<evidence type="ECO:0000313" key="4">
    <source>
        <dbReference type="Proteomes" id="UP000637423"/>
    </source>
</evidence>
<evidence type="ECO:0000259" key="2">
    <source>
        <dbReference type="Pfam" id="PF08327"/>
    </source>
</evidence>
<organism evidence="3 4">
    <name type="scientific">Undibacterium terreum</name>
    <dbReference type="NCBI Taxonomy" id="1224302"/>
    <lineage>
        <taxon>Bacteria</taxon>
        <taxon>Pseudomonadati</taxon>
        <taxon>Pseudomonadota</taxon>
        <taxon>Betaproteobacteria</taxon>
        <taxon>Burkholderiales</taxon>
        <taxon>Oxalobacteraceae</taxon>
        <taxon>Undibacterium</taxon>
    </lineage>
</organism>
<dbReference type="EMBL" id="BMED01000008">
    <property type="protein sequence ID" value="GGC98792.1"/>
    <property type="molecule type" value="Genomic_DNA"/>
</dbReference>
<dbReference type="InterPro" id="IPR023393">
    <property type="entry name" value="START-like_dom_sf"/>
</dbReference>
<gene>
    <name evidence="3" type="ORF">GCM10011396_52900</name>
</gene>
<comment type="caution">
    <text evidence="3">The sequence shown here is derived from an EMBL/GenBank/DDBJ whole genome shotgun (WGS) entry which is preliminary data.</text>
</comment>
<dbReference type="Proteomes" id="UP000637423">
    <property type="component" value="Unassembled WGS sequence"/>
</dbReference>
<name>A0A916XR44_9BURK</name>
<reference evidence="3" key="1">
    <citation type="journal article" date="2014" name="Int. J. Syst. Evol. Microbiol.">
        <title>Complete genome sequence of Corynebacterium casei LMG S-19264T (=DSM 44701T), isolated from a smear-ripened cheese.</title>
        <authorList>
            <consortium name="US DOE Joint Genome Institute (JGI-PGF)"/>
            <person name="Walter F."/>
            <person name="Albersmeier A."/>
            <person name="Kalinowski J."/>
            <person name="Ruckert C."/>
        </authorList>
    </citation>
    <scope>NUCLEOTIDE SEQUENCE</scope>
    <source>
        <strain evidence="3">CGMCC 1.10998</strain>
    </source>
</reference>
<dbReference type="Pfam" id="PF08327">
    <property type="entry name" value="AHSA1"/>
    <property type="match status" value="1"/>
</dbReference>
<protein>
    <submittedName>
        <fullName evidence="3">Activator of HSP90 ATPase</fullName>
    </submittedName>
</protein>
<dbReference type="Gene3D" id="3.30.530.20">
    <property type="match status" value="1"/>
</dbReference>
<sequence length="152" mass="17160">MPNIVHRIGIRAPISTVYAAVSTIEGIAGWWTRDTSGESRLGGSIQVHFRTPSREEIGKMGFELSKLDVNKEVHWHFTSGPEEWLGTDVTFSLSQEGDCTLILFGHRNWREEVEFMAHCSMKWATFLLSLKLQAEAGKGKPAPDDMKIDNWN</sequence>
<accession>A0A916XR44</accession>
<comment type="similarity">
    <text evidence="1">Belongs to the AHA1 family.</text>
</comment>
<dbReference type="AlphaFoldDB" id="A0A916XR44"/>
<proteinExistence type="inferred from homology"/>
<dbReference type="CDD" id="cd07814">
    <property type="entry name" value="SRPBCC_CalC_Aha1-like"/>
    <property type="match status" value="1"/>
</dbReference>
<dbReference type="InterPro" id="IPR013538">
    <property type="entry name" value="ASHA1/2-like_C"/>
</dbReference>
<evidence type="ECO:0000256" key="1">
    <source>
        <dbReference type="ARBA" id="ARBA00006817"/>
    </source>
</evidence>
<evidence type="ECO:0000313" key="3">
    <source>
        <dbReference type="EMBL" id="GGC98792.1"/>
    </source>
</evidence>
<dbReference type="SUPFAM" id="SSF55961">
    <property type="entry name" value="Bet v1-like"/>
    <property type="match status" value="1"/>
</dbReference>
<keyword evidence="4" id="KW-1185">Reference proteome</keyword>
<feature type="domain" description="Activator of Hsp90 ATPase homologue 1/2-like C-terminal" evidence="2">
    <location>
        <begin position="11"/>
        <end position="131"/>
    </location>
</feature>
<dbReference type="RefSeq" id="WP_188569173.1">
    <property type="nucleotide sequence ID" value="NZ_BMED01000008.1"/>
</dbReference>
<reference evidence="3" key="2">
    <citation type="submission" date="2020-09" db="EMBL/GenBank/DDBJ databases">
        <authorList>
            <person name="Sun Q."/>
            <person name="Zhou Y."/>
        </authorList>
    </citation>
    <scope>NUCLEOTIDE SEQUENCE</scope>
    <source>
        <strain evidence="3">CGMCC 1.10998</strain>
    </source>
</reference>